<keyword evidence="4" id="KW-1185">Reference proteome</keyword>
<accession>A0A940YHW9</accession>
<dbReference type="EMBL" id="JAGQDD010000003">
    <property type="protein sequence ID" value="MBQ0930209.1"/>
    <property type="molecule type" value="Genomic_DNA"/>
</dbReference>
<evidence type="ECO:0000313" key="4">
    <source>
        <dbReference type="Proteomes" id="UP000676246"/>
    </source>
</evidence>
<proteinExistence type="predicted"/>
<dbReference type="Pfam" id="PF13116">
    <property type="entry name" value="YhdP"/>
    <property type="match status" value="1"/>
</dbReference>
<protein>
    <submittedName>
        <fullName evidence="3">TIGR02099 family protein</fullName>
    </submittedName>
</protein>
<evidence type="ECO:0000313" key="3">
    <source>
        <dbReference type="EMBL" id="MBQ0930209.1"/>
    </source>
</evidence>
<name>A0A940YHW9_9BURK</name>
<evidence type="ECO:0000256" key="1">
    <source>
        <dbReference type="SAM" id="MobiDB-lite"/>
    </source>
</evidence>
<dbReference type="Proteomes" id="UP000676246">
    <property type="component" value="Unassembled WGS sequence"/>
</dbReference>
<comment type="caution">
    <text evidence="3">The sequence shown here is derived from an EMBL/GenBank/DDBJ whole genome shotgun (WGS) entry which is preliminary data.</text>
</comment>
<dbReference type="InterPro" id="IPR025263">
    <property type="entry name" value="YhdP_central"/>
</dbReference>
<feature type="region of interest" description="Disordered" evidence="1">
    <location>
        <begin position="1024"/>
        <end position="1043"/>
    </location>
</feature>
<dbReference type="NCBIfam" id="TIGR02099">
    <property type="entry name" value="YhdP family protein"/>
    <property type="match status" value="1"/>
</dbReference>
<sequence length="1325" mass="142575">MLALWSVLLLAWLTLHWGILPRIGDWRPQIEQAASRALGLPVRIGALQVVSNSWVPVLELREVELQDERGQRALRLPRVVAAVSPGSLLTWQLRLSQLHLDGPEAVVRRDAQGRWHVAGQGLDDAPSLQGEAAADWLFEQPEVVIQRGRLLLIDEQRGTPPLALEQLSAVLRNGLREHQWRIDALPPAHWGEQISLRGRFQQPLLARAGDWKRWSGTLYAQGPRIEGAVVLADLRVPLALQGGSGHWRVWLEARQGQWQHTTLDVALGATSFPLQSARAPLALARLETRLQLDRRDDGWRLAVDGLRFDTADGLHWPRSRLAVHWRPQVGQPELSSLDLDTPGAGEIEGDRLDLGALATLAEHLPLAPAWRQTLAELEPRGQVLGLQARWSGPLQQPEHYRVKARLQDLAIASRASPEAGGVGRPGWRGVGLELDADERGGQAQLSLRQGALLLPGVFEDPVLALDEFDARLVWSVQPRRQGGPPQIELRVQDGRFANADARGDLQLRWRTGDGAAGAPGRGQRYPGTLELSGQLMQARAAAVARYLPLGVAASARRYVEAAVREGVVPRASFRVRGDLWDFPFAGRSDGDFHVAAQVERAVLDYAPAALVGPGPGWPAFTDVAGELVFDRGSMAIRRAKARLWGVALHDVNGRIDDLIEHPRLRIEGAGRGPLTDALRFVDASPVAGWTRGALGQAVGSGAADLKLALDIPLDDASRATVQGSVVLGGNDVRLRRDLPLLRQARARIEFSDSGFSVSGGQAQALGGEARFEASSQPDGRVQVKVQGQASAEGLRQASELGALARLGQLASGSTPYQLQLGFVGERTEALFTSPLSGLAIELPAPLRKSAAESWPLRVQLSPLDNRGGPPRETLRVDLGPVLHAEYQREGVGDSPRVLRGSLGIGEAAPALPAAGVLASLKLGRVDLDEWWAWARGQGSDAGVGGSAAALLPTELRASAQALHNAALPLSQVQLSGSRRPADGLWQARLQSDQAQGQLEWRAGTAALPGGQIVARLTRLSVPDSPVAEARPGPTPEPARSAGGLPALDVVVNELDWKGKRLGRLELDSPATAADAREWPINRLLIQRPEARLQAQGRWSAQPQPGTRLDLTLQLADSGALLEQWGLGRVLKGGKGEISGRLGWPGGPMEPPGALLSGELKLALGEGQILKVEPGAGRLLGILSLQSLPRRLTLDFRDIFQEGFSFDDISGDIRLADGVARTSNLRLRGLQAAVLVEGSADMRRETQDLHMLVVPELNAGAASLAYAAVNPAIALGTFIAQYLLREPLQQAGTREFRVRGSWDQPQVEAIERAAAAASAPGQTAQR</sequence>
<feature type="domain" description="YhdP central" evidence="2">
    <location>
        <begin position="3"/>
        <end position="1306"/>
    </location>
</feature>
<dbReference type="InterPro" id="IPR011836">
    <property type="entry name" value="YhdP"/>
</dbReference>
<evidence type="ECO:0000259" key="2">
    <source>
        <dbReference type="Pfam" id="PF13116"/>
    </source>
</evidence>
<dbReference type="PANTHER" id="PTHR38690:SF1">
    <property type="entry name" value="PROTEASE"/>
    <property type="match status" value="1"/>
</dbReference>
<reference evidence="3 4" key="1">
    <citation type="submission" date="2021-04" db="EMBL/GenBank/DDBJ databases">
        <title>The genome sequence of Ideonella sp. 3Y2.</title>
        <authorList>
            <person name="Liu Y."/>
        </authorList>
    </citation>
    <scope>NUCLEOTIDE SEQUENCE [LARGE SCALE GENOMIC DNA]</scope>
    <source>
        <strain evidence="3 4">3Y2</strain>
    </source>
</reference>
<dbReference type="PANTHER" id="PTHR38690">
    <property type="entry name" value="PROTEASE-RELATED"/>
    <property type="match status" value="1"/>
</dbReference>
<gene>
    <name evidence="3" type="ORF">KAK03_06875</name>
</gene>
<organism evidence="3 4">
    <name type="scientific">Ideonella alba</name>
    <dbReference type="NCBI Taxonomy" id="2824118"/>
    <lineage>
        <taxon>Bacteria</taxon>
        <taxon>Pseudomonadati</taxon>
        <taxon>Pseudomonadota</taxon>
        <taxon>Betaproteobacteria</taxon>
        <taxon>Burkholderiales</taxon>
        <taxon>Sphaerotilaceae</taxon>
        <taxon>Ideonella</taxon>
    </lineage>
</organism>